<protein>
    <submittedName>
        <fullName evidence="2">Uncharacterized protein</fullName>
    </submittedName>
</protein>
<dbReference type="AlphaFoldDB" id="A0A068NSB2"/>
<name>A0A068NSB2_FIMGI</name>
<feature type="signal peptide" evidence="1">
    <location>
        <begin position="1"/>
        <end position="22"/>
    </location>
</feature>
<evidence type="ECO:0000313" key="2">
    <source>
        <dbReference type="EMBL" id="AIE86237.1"/>
    </source>
</evidence>
<reference evidence="2 3" key="1">
    <citation type="journal article" date="2014" name="PLoS ONE">
        <title>The first complete genome sequence of the class fimbriimonadia in the phylum armatimonadetes.</title>
        <authorList>
            <person name="Hu Z.Y."/>
            <person name="Wang Y.Z."/>
            <person name="Im W.T."/>
            <person name="Wang S.Y."/>
            <person name="Zhao G.P."/>
            <person name="Zheng H.J."/>
            <person name="Quan Z.X."/>
        </authorList>
    </citation>
    <scope>NUCLEOTIDE SEQUENCE [LARGE SCALE GENOMIC DNA]</scope>
    <source>
        <strain evidence="2">Gsoil 348</strain>
    </source>
</reference>
<evidence type="ECO:0000313" key="3">
    <source>
        <dbReference type="Proteomes" id="UP000027982"/>
    </source>
</evidence>
<keyword evidence="1" id="KW-0732">Signal</keyword>
<accession>A0A068NSB2</accession>
<feature type="chain" id="PRO_5001653877" evidence="1">
    <location>
        <begin position="23"/>
        <end position="39"/>
    </location>
</feature>
<dbReference type="Proteomes" id="UP000027982">
    <property type="component" value="Chromosome"/>
</dbReference>
<dbReference type="EMBL" id="CP007139">
    <property type="protein sequence ID" value="AIE86237.1"/>
    <property type="molecule type" value="Genomic_DNA"/>
</dbReference>
<keyword evidence="3" id="KW-1185">Reference proteome</keyword>
<gene>
    <name evidence="2" type="ORF">OP10G_2869</name>
</gene>
<dbReference type="PROSITE" id="PS51257">
    <property type="entry name" value="PROKAR_LIPOPROTEIN"/>
    <property type="match status" value="1"/>
</dbReference>
<dbReference type="KEGG" id="fgi:OP10G_2869"/>
<dbReference type="STRING" id="661478.OP10G_2869"/>
<dbReference type="HOGENOM" id="CLU_3310123_0_0_0"/>
<proteinExistence type="predicted"/>
<organism evidence="2 3">
    <name type="scientific">Fimbriimonas ginsengisoli Gsoil 348</name>
    <dbReference type="NCBI Taxonomy" id="661478"/>
    <lineage>
        <taxon>Bacteria</taxon>
        <taxon>Bacillati</taxon>
        <taxon>Armatimonadota</taxon>
        <taxon>Fimbriimonadia</taxon>
        <taxon>Fimbriimonadales</taxon>
        <taxon>Fimbriimonadaceae</taxon>
        <taxon>Fimbriimonas</taxon>
    </lineage>
</organism>
<evidence type="ECO:0000256" key="1">
    <source>
        <dbReference type="SAM" id="SignalP"/>
    </source>
</evidence>
<sequence length="39" mass="3982">MTRALLLFALAAILVGCSSAPADTSTTVVNKKSDTAKSK</sequence>